<dbReference type="InterPro" id="IPR052913">
    <property type="entry name" value="Glycopeptide_resist_protein"/>
</dbReference>
<dbReference type="RefSeq" id="WP_050753237.1">
    <property type="nucleotide sequence ID" value="NZ_JQKC01000018.1"/>
</dbReference>
<dbReference type="PATRIC" id="fig|398512.5.peg.1566"/>
<evidence type="ECO:0000313" key="2">
    <source>
        <dbReference type="Proteomes" id="UP000036923"/>
    </source>
</evidence>
<gene>
    <name evidence="1" type="ORF">Bccel_1507</name>
</gene>
<dbReference type="eggNOG" id="COG2720">
    <property type="taxonomic scope" value="Bacteria"/>
</dbReference>
<dbReference type="Pfam" id="PF04294">
    <property type="entry name" value="VanW"/>
    <property type="match status" value="1"/>
</dbReference>
<protein>
    <submittedName>
        <fullName evidence="1">VanW family protein</fullName>
    </submittedName>
</protein>
<organism evidence="1 2">
    <name type="scientific">Pseudobacteroides cellulosolvens ATCC 35603 = DSM 2933</name>
    <dbReference type="NCBI Taxonomy" id="398512"/>
    <lineage>
        <taxon>Bacteria</taxon>
        <taxon>Bacillati</taxon>
        <taxon>Bacillota</taxon>
        <taxon>Clostridia</taxon>
        <taxon>Eubacteriales</taxon>
        <taxon>Oscillospiraceae</taxon>
        <taxon>Pseudobacteroides</taxon>
    </lineage>
</organism>
<dbReference type="PANTHER" id="PTHR35788">
    <property type="entry name" value="EXPORTED PROTEIN-RELATED"/>
    <property type="match status" value="1"/>
</dbReference>
<proteinExistence type="predicted"/>
<keyword evidence="2" id="KW-1185">Reference proteome</keyword>
<dbReference type="Proteomes" id="UP000036923">
    <property type="component" value="Unassembled WGS sequence"/>
</dbReference>
<name>A0A0L6JKG6_9FIRM</name>
<dbReference type="EMBL" id="LGTC01000001">
    <property type="protein sequence ID" value="KNY26245.1"/>
    <property type="molecule type" value="Genomic_DNA"/>
</dbReference>
<reference evidence="2" key="1">
    <citation type="submission" date="2015-07" db="EMBL/GenBank/DDBJ databases">
        <title>Near-Complete Genome Sequence of the Cellulolytic Bacterium Bacteroides (Pseudobacteroides) cellulosolvens ATCC 35603.</title>
        <authorList>
            <person name="Dassa B."/>
            <person name="Utturkar S.M."/>
            <person name="Klingeman D.M."/>
            <person name="Hurt R.A."/>
            <person name="Keller M."/>
            <person name="Xu J."/>
            <person name="Reddy Y.H.K."/>
            <person name="Borovok I."/>
            <person name="Grinberg I.R."/>
            <person name="Lamed R."/>
            <person name="Zhivin O."/>
            <person name="Bayer E.A."/>
            <person name="Brown S.D."/>
        </authorList>
    </citation>
    <scope>NUCLEOTIDE SEQUENCE [LARGE SCALE GENOMIC DNA]</scope>
    <source>
        <strain evidence="2">DSM 2933</strain>
    </source>
</reference>
<sequence length="306" mass="33917" precursor="true">MKKYIKLFIKIFSILAIVGFLFLSLGKSLNISNTNDQNAKTDDTDVSQNINTTLVSGPENNLPWDFEMEFIKSKELNNTPVLMGAYRTVLRDPLPGEEFNVHLAARMLCGIVLEPGQIFSQNGTVGPYTEERGFQKGPTYIGSKLTTTIGGGVCKIASTLYNVSVLSNLKIVERHNHSMPVPYVPYGQDATVSYGAKDFKFKNDTEGNVMIWAQGVDNILYMGFYGTKEPPSIRWNHEVLKKTAAQKVYKVNPTLPKGYEKVLIDGMDGAMIKSSLTIEHVDGTTINKEMGISNYSPFPTLIEKGP</sequence>
<dbReference type="AlphaFoldDB" id="A0A0L6JKG6"/>
<accession>A0A0L6JKG6</accession>
<comment type="caution">
    <text evidence="1">The sequence shown here is derived from an EMBL/GenBank/DDBJ whole genome shotgun (WGS) entry which is preliminary data.</text>
</comment>
<dbReference type="InterPro" id="IPR007391">
    <property type="entry name" value="Vancomycin_resist_VanW"/>
</dbReference>
<evidence type="ECO:0000313" key="1">
    <source>
        <dbReference type="EMBL" id="KNY26245.1"/>
    </source>
</evidence>
<dbReference type="PANTHER" id="PTHR35788:SF1">
    <property type="entry name" value="EXPORTED PROTEIN"/>
    <property type="match status" value="1"/>
</dbReference>
<dbReference type="STRING" id="398512.Bccel_1507"/>